<dbReference type="InterPro" id="IPR050792">
    <property type="entry name" value="ADP-ribosylglycohydrolase"/>
</dbReference>
<keyword evidence="2 3" id="KW-0378">Hydrolase</keyword>
<name>A0A1V0SCA9_9VIRU</name>
<sequence length="376" mass="43281">MSVDNKDNNIKNNDDNDIKNRFIACLTLSAVADTMSFYNGIWIDNFFKKTVTLDVIHELYYDFIRLGGINGIDLEGWIVSTNTLMSMGTAYALIDQVDFITQCRNYYITIFAELNEEFEELSTYRGINDKLVKVLEKLYNKDIDKSQEPYDSYSYDNNAAVRTASIGLLYNNDKYKDNLINLSIKCSQITNNSALGFLPGFTTSLFTSFAIKNIDVQKWPFLLLDILKSPTVLNYVKDENEQDYDAYLMHWEKYLELKFKNGNHIISRSSSNLIFRCKFFIDNFNDETYIDIGSTGYSAVLMAYDSILDCTGNWEKLLIYSGLHIGNTIAVATIAGAWYGAYYGWGDVPNNNLKYLEFKKELYDLGNKIYKKYKAL</sequence>
<organism evidence="3">
    <name type="scientific">Catovirus CTV1</name>
    <dbReference type="NCBI Taxonomy" id="1977631"/>
    <lineage>
        <taxon>Viruses</taxon>
        <taxon>Varidnaviria</taxon>
        <taxon>Bamfordvirae</taxon>
        <taxon>Nucleocytoviricota</taxon>
        <taxon>Megaviricetes</taxon>
        <taxon>Imitervirales</taxon>
        <taxon>Mimiviridae</taxon>
        <taxon>Klosneuvirinae</taxon>
        <taxon>Catovirus</taxon>
    </lineage>
</organism>
<comment type="similarity">
    <text evidence="1">Belongs to the ADP-ribosylglycohydrolase family.</text>
</comment>
<evidence type="ECO:0000256" key="2">
    <source>
        <dbReference type="ARBA" id="ARBA00022801"/>
    </source>
</evidence>
<dbReference type="Pfam" id="PF03747">
    <property type="entry name" value="ADP_ribosyl_GH"/>
    <property type="match status" value="1"/>
</dbReference>
<evidence type="ECO:0000256" key="1">
    <source>
        <dbReference type="ARBA" id="ARBA00010702"/>
    </source>
</evidence>
<protein>
    <submittedName>
        <fullName evidence="3">ADP-ribosylglycohydrolase</fullName>
    </submittedName>
</protein>
<dbReference type="InterPro" id="IPR036705">
    <property type="entry name" value="Ribosyl_crysJ1_sf"/>
</dbReference>
<proteinExistence type="inferred from homology"/>
<dbReference type="InterPro" id="IPR005502">
    <property type="entry name" value="Ribosyl_crysJ1"/>
</dbReference>
<dbReference type="EMBL" id="KY684084">
    <property type="protein sequence ID" value="ARF09350.1"/>
    <property type="molecule type" value="Genomic_DNA"/>
</dbReference>
<dbReference type="PANTHER" id="PTHR16222:SF26">
    <property type="entry name" value="ADP-RIBOSYLHYDROLASE ARH1"/>
    <property type="match status" value="1"/>
</dbReference>
<dbReference type="Gene3D" id="1.10.4080.10">
    <property type="entry name" value="ADP-ribosylation/Crystallin J1"/>
    <property type="match status" value="1"/>
</dbReference>
<dbReference type="SUPFAM" id="SSF101478">
    <property type="entry name" value="ADP-ribosylglycohydrolase"/>
    <property type="match status" value="1"/>
</dbReference>
<accession>A0A1V0SCA9</accession>
<dbReference type="PANTHER" id="PTHR16222">
    <property type="entry name" value="ADP-RIBOSYLGLYCOHYDROLASE"/>
    <property type="match status" value="1"/>
</dbReference>
<evidence type="ECO:0000313" key="3">
    <source>
        <dbReference type="EMBL" id="ARF09350.1"/>
    </source>
</evidence>
<gene>
    <name evidence="3" type="ORF">Catovirus_2_299</name>
</gene>
<reference evidence="3" key="1">
    <citation type="journal article" date="2017" name="Science">
        <title>Giant viruses with an expanded complement of translation system components.</title>
        <authorList>
            <person name="Schulz F."/>
            <person name="Yutin N."/>
            <person name="Ivanova N.N."/>
            <person name="Ortega D.R."/>
            <person name="Lee T.K."/>
            <person name="Vierheilig J."/>
            <person name="Daims H."/>
            <person name="Horn M."/>
            <person name="Wagner M."/>
            <person name="Jensen G.J."/>
            <person name="Kyrpides N.C."/>
            <person name="Koonin E.V."/>
            <person name="Woyke T."/>
        </authorList>
    </citation>
    <scope>NUCLEOTIDE SEQUENCE</scope>
    <source>
        <strain evidence="3">CTV1</strain>
    </source>
</reference>
<dbReference type="GO" id="GO:0016787">
    <property type="term" value="F:hydrolase activity"/>
    <property type="evidence" value="ECO:0007669"/>
    <property type="project" value="UniProtKB-KW"/>
</dbReference>